<feature type="zinc finger region" description="C3H1-type" evidence="5">
    <location>
        <begin position="79"/>
        <end position="106"/>
    </location>
</feature>
<dbReference type="OrthoDB" id="411372at2759"/>
<dbReference type="GO" id="GO:0008270">
    <property type="term" value="F:zinc ion binding"/>
    <property type="evidence" value="ECO:0007669"/>
    <property type="project" value="UniProtKB-KW"/>
</dbReference>
<dbReference type="PROSITE" id="PS50103">
    <property type="entry name" value="ZF_C3H1"/>
    <property type="match status" value="2"/>
</dbReference>
<feature type="zinc finger region" description="C3H1-type" evidence="5">
    <location>
        <begin position="50"/>
        <end position="77"/>
    </location>
</feature>
<name>A0A642UXE9_9ASCO</name>
<dbReference type="InterPro" id="IPR000571">
    <property type="entry name" value="Znf_CCCH"/>
</dbReference>
<dbReference type="InterPro" id="IPR036855">
    <property type="entry name" value="Znf_CCCH_sf"/>
</dbReference>
<dbReference type="SMART" id="SM00356">
    <property type="entry name" value="ZnF_C3H1"/>
    <property type="match status" value="2"/>
</dbReference>
<feature type="compositionally biased region" description="Low complexity" evidence="6">
    <location>
        <begin position="127"/>
        <end position="138"/>
    </location>
</feature>
<feature type="compositionally biased region" description="Basic and acidic residues" evidence="6">
    <location>
        <begin position="255"/>
        <end position="266"/>
    </location>
</feature>
<feature type="region of interest" description="Disordered" evidence="6">
    <location>
        <begin position="246"/>
        <end position="298"/>
    </location>
</feature>
<dbReference type="Gene3D" id="4.10.1000.10">
    <property type="entry name" value="Zinc finger, CCCH-type"/>
    <property type="match status" value="2"/>
</dbReference>
<protein>
    <recommendedName>
        <fullName evidence="7">C3H1-type domain-containing protein</fullName>
    </recommendedName>
</protein>
<dbReference type="PANTHER" id="PTHR11224">
    <property type="entry name" value="MAKORIN-RELATED"/>
    <property type="match status" value="1"/>
</dbReference>
<feature type="region of interest" description="Disordered" evidence="6">
    <location>
        <begin position="108"/>
        <end position="203"/>
    </location>
</feature>
<feature type="region of interest" description="Disordered" evidence="6">
    <location>
        <begin position="1"/>
        <end position="52"/>
    </location>
</feature>
<dbReference type="PANTHER" id="PTHR11224:SF10">
    <property type="entry name" value="IP09428P-RELATED"/>
    <property type="match status" value="1"/>
</dbReference>
<dbReference type="EMBL" id="SWFS01000376">
    <property type="protein sequence ID" value="KAA8907613.1"/>
    <property type="molecule type" value="Genomic_DNA"/>
</dbReference>
<organism evidence="8 9">
    <name type="scientific">Trichomonascus ciferrii</name>
    <dbReference type="NCBI Taxonomy" id="44093"/>
    <lineage>
        <taxon>Eukaryota</taxon>
        <taxon>Fungi</taxon>
        <taxon>Dikarya</taxon>
        <taxon>Ascomycota</taxon>
        <taxon>Saccharomycotina</taxon>
        <taxon>Dipodascomycetes</taxon>
        <taxon>Dipodascales</taxon>
        <taxon>Trichomonascaceae</taxon>
        <taxon>Trichomonascus</taxon>
        <taxon>Trichomonascus ciferrii complex</taxon>
    </lineage>
</organism>
<accession>A0A642UXE9</accession>
<keyword evidence="2" id="KW-0677">Repeat</keyword>
<feature type="compositionally biased region" description="Polar residues" evidence="6">
    <location>
        <begin position="190"/>
        <end position="203"/>
    </location>
</feature>
<evidence type="ECO:0000313" key="9">
    <source>
        <dbReference type="Proteomes" id="UP000761534"/>
    </source>
</evidence>
<feature type="compositionally biased region" description="Low complexity" evidence="6">
    <location>
        <begin position="1"/>
        <end position="33"/>
    </location>
</feature>
<dbReference type="AlphaFoldDB" id="A0A642UXE9"/>
<evidence type="ECO:0000256" key="4">
    <source>
        <dbReference type="ARBA" id="ARBA00022833"/>
    </source>
</evidence>
<proteinExistence type="predicted"/>
<comment type="caution">
    <text evidence="8">The sequence shown here is derived from an EMBL/GenBank/DDBJ whole genome shotgun (WGS) entry which is preliminary data.</text>
</comment>
<feature type="domain" description="C3H1-type" evidence="7">
    <location>
        <begin position="79"/>
        <end position="106"/>
    </location>
</feature>
<keyword evidence="4 5" id="KW-0862">Zinc</keyword>
<dbReference type="InterPro" id="IPR045072">
    <property type="entry name" value="MKRN-like"/>
</dbReference>
<evidence type="ECO:0000256" key="1">
    <source>
        <dbReference type="ARBA" id="ARBA00022723"/>
    </source>
</evidence>
<gene>
    <name evidence="8" type="ORF">TRICI_004904</name>
</gene>
<evidence type="ECO:0000259" key="7">
    <source>
        <dbReference type="PROSITE" id="PS50103"/>
    </source>
</evidence>
<dbReference type="Pfam" id="PF18044">
    <property type="entry name" value="zf-CCCH_4"/>
    <property type="match status" value="1"/>
</dbReference>
<keyword evidence="9" id="KW-1185">Reference proteome</keyword>
<keyword evidence="1 5" id="KW-0479">Metal-binding</keyword>
<evidence type="ECO:0000256" key="3">
    <source>
        <dbReference type="ARBA" id="ARBA00022771"/>
    </source>
</evidence>
<feature type="domain" description="C3H1-type" evidence="7">
    <location>
        <begin position="50"/>
        <end position="77"/>
    </location>
</feature>
<dbReference type="VEuPathDB" id="FungiDB:TRICI_004904"/>
<dbReference type="GO" id="GO:0061630">
    <property type="term" value="F:ubiquitin protein ligase activity"/>
    <property type="evidence" value="ECO:0007669"/>
    <property type="project" value="InterPro"/>
</dbReference>
<reference evidence="8" key="1">
    <citation type="journal article" date="2019" name="G3 (Bethesda)">
        <title>Genome Assemblies of Two Rare Opportunistic Yeast Pathogens: Diutina rugosa (syn. Candida rugosa) and Trichomonascus ciferrii (syn. Candida ciferrii).</title>
        <authorList>
            <person name="Mixao V."/>
            <person name="Saus E."/>
            <person name="Hansen A.P."/>
            <person name="Lass-Florl C."/>
            <person name="Gabaldon T."/>
        </authorList>
    </citation>
    <scope>NUCLEOTIDE SEQUENCE</scope>
    <source>
        <strain evidence="8">CBS 4856</strain>
    </source>
</reference>
<dbReference type="SUPFAM" id="SSF90229">
    <property type="entry name" value="CCCH zinc finger"/>
    <property type="match status" value="1"/>
</dbReference>
<dbReference type="GO" id="GO:0000209">
    <property type="term" value="P:protein polyubiquitination"/>
    <property type="evidence" value="ECO:0007669"/>
    <property type="project" value="InterPro"/>
</dbReference>
<evidence type="ECO:0000313" key="8">
    <source>
        <dbReference type="EMBL" id="KAA8907613.1"/>
    </source>
</evidence>
<evidence type="ECO:0000256" key="5">
    <source>
        <dbReference type="PROSITE-ProRule" id="PRU00723"/>
    </source>
</evidence>
<feature type="compositionally biased region" description="Low complexity" evidence="6">
    <location>
        <begin position="177"/>
        <end position="187"/>
    </location>
</feature>
<evidence type="ECO:0000256" key="2">
    <source>
        <dbReference type="ARBA" id="ARBA00022737"/>
    </source>
</evidence>
<dbReference type="InterPro" id="IPR041367">
    <property type="entry name" value="Znf-CCCH_4"/>
</dbReference>
<dbReference type="Pfam" id="PF00642">
    <property type="entry name" value="zf-CCCH"/>
    <property type="match status" value="1"/>
</dbReference>
<keyword evidence="3 5" id="KW-0863">Zinc-finger</keyword>
<sequence length="321" mass="34132">MTAATTTPTRAAAAAVQPDASSGSSSSKLSSGLRTGAGRRDSSSSSSSKNLSHVPCKFYRQGACQAGAACPFSHADDATEGGAPCKYFLKGNCKFGAKCALAHILPDGRRVNSSSSSHARGRRESHNNSNNNNATNHHQNNHRHAGTATAHGHAHMMNGKTSPPRSLPMNMGDAPRRVSGASSSARSLHMATTTGASPLSGSIWTPGGGGSALSTSMYTDSAIIDDDEAVDDDDILIDEEDFVPSSLTDLLTPQERQRRDSRREQYSRPSFSDISDSPLPHHPSRLLNPIGTPDKKLHHQPEDTQFFMEDDATHQNSNVMT</sequence>
<dbReference type="Proteomes" id="UP000761534">
    <property type="component" value="Unassembled WGS sequence"/>
</dbReference>
<evidence type="ECO:0000256" key="6">
    <source>
        <dbReference type="SAM" id="MobiDB-lite"/>
    </source>
</evidence>